<dbReference type="OrthoDB" id="10264306at2759"/>
<dbReference type="AlphaFoldDB" id="A0A5A7Q5Z2"/>
<name>A0A5A7Q5Z2_STRAF</name>
<organism evidence="3 4">
    <name type="scientific">Striga asiatica</name>
    <name type="common">Asiatic witchweed</name>
    <name type="synonym">Buchnera asiatica</name>
    <dbReference type="NCBI Taxonomy" id="4170"/>
    <lineage>
        <taxon>Eukaryota</taxon>
        <taxon>Viridiplantae</taxon>
        <taxon>Streptophyta</taxon>
        <taxon>Embryophyta</taxon>
        <taxon>Tracheophyta</taxon>
        <taxon>Spermatophyta</taxon>
        <taxon>Magnoliopsida</taxon>
        <taxon>eudicotyledons</taxon>
        <taxon>Gunneridae</taxon>
        <taxon>Pentapetalae</taxon>
        <taxon>asterids</taxon>
        <taxon>lamiids</taxon>
        <taxon>Lamiales</taxon>
        <taxon>Orobanchaceae</taxon>
        <taxon>Buchnereae</taxon>
        <taxon>Striga</taxon>
    </lineage>
</organism>
<evidence type="ECO:0000256" key="1">
    <source>
        <dbReference type="SAM" id="MobiDB-lite"/>
    </source>
</evidence>
<comment type="caution">
    <text evidence="3">The sequence shown here is derived from an EMBL/GenBank/DDBJ whole genome shotgun (WGS) entry which is preliminary data.</text>
</comment>
<gene>
    <name evidence="3" type="ORF">STAS_17324</name>
</gene>
<evidence type="ECO:0000259" key="2">
    <source>
        <dbReference type="Pfam" id="PF03476"/>
    </source>
</evidence>
<dbReference type="InterPro" id="IPR005303">
    <property type="entry name" value="MOCOS_middle"/>
</dbReference>
<protein>
    <submittedName>
        <fullName evidence="3">Molybdenum cofactor sulfurase</fullName>
    </submittedName>
</protein>
<evidence type="ECO:0000313" key="4">
    <source>
        <dbReference type="Proteomes" id="UP000325081"/>
    </source>
</evidence>
<dbReference type="EMBL" id="BKCP01005949">
    <property type="protein sequence ID" value="GER40640.1"/>
    <property type="molecule type" value="Genomic_DNA"/>
</dbReference>
<feature type="region of interest" description="Disordered" evidence="1">
    <location>
        <begin position="1"/>
        <end position="22"/>
    </location>
</feature>
<evidence type="ECO:0000313" key="3">
    <source>
        <dbReference type="EMBL" id="GER40640.1"/>
    </source>
</evidence>
<proteinExistence type="predicted"/>
<dbReference type="Proteomes" id="UP000325081">
    <property type="component" value="Unassembled WGS sequence"/>
</dbReference>
<dbReference type="SUPFAM" id="SSF141673">
    <property type="entry name" value="MOSC N-terminal domain-like"/>
    <property type="match status" value="1"/>
</dbReference>
<feature type="domain" description="Molybdenum cofactor sulfurase middle" evidence="2">
    <location>
        <begin position="106"/>
        <end position="178"/>
    </location>
</feature>
<sequence>MRPVSEIGRRLTTADKGSSAESSAAAERHFTLELCCCRVGETPQLQRLLALLSCVGICSEWRWYDIVMVLGYLPKAGDGSHRDCDTPDKPNVYYANDPGRIYLRPGLLHDREWLLKSFSGEVLTLKKVPELGFITTMVDLKTGLLIAESPRYKEKLHVEHKSDQSIKGREVMEVYSQAFENLRCSREGLFSSDASTRLEIFGQNKP</sequence>
<reference evidence="4" key="1">
    <citation type="journal article" date="2019" name="Curr. Biol.">
        <title>Genome Sequence of Striga asiatica Provides Insight into the Evolution of Plant Parasitism.</title>
        <authorList>
            <person name="Yoshida S."/>
            <person name="Kim S."/>
            <person name="Wafula E.K."/>
            <person name="Tanskanen J."/>
            <person name="Kim Y.M."/>
            <person name="Honaas L."/>
            <person name="Yang Z."/>
            <person name="Spallek T."/>
            <person name="Conn C.E."/>
            <person name="Ichihashi Y."/>
            <person name="Cheong K."/>
            <person name="Cui S."/>
            <person name="Der J.P."/>
            <person name="Gundlach H."/>
            <person name="Jiao Y."/>
            <person name="Hori C."/>
            <person name="Ishida J.K."/>
            <person name="Kasahara H."/>
            <person name="Kiba T."/>
            <person name="Kim M.S."/>
            <person name="Koo N."/>
            <person name="Laohavisit A."/>
            <person name="Lee Y.H."/>
            <person name="Lumba S."/>
            <person name="McCourt P."/>
            <person name="Mortimer J.C."/>
            <person name="Mutuku J.M."/>
            <person name="Nomura T."/>
            <person name="Sasaki-Sekimoto Y."/>
            <person name="Seto Y."/>
            <person name="Wang Y."/>
            <person name="Wakatake T."/>
            <person name="Sakakibara H."/>
            <person name="Demura T."/>
            <person name="Yamaguchi S."/>
            <person name="Yoneyama K."/>
            <person name="Manabe R.I."/>
            <person name="Nelson D.C."/>
            <person name="Schulman A.H."/>
            <person name="Timko M.P."/>
            <person name="dePamphilis C.W."/>
            <person name="Choi D."/>
            <person name="Shirasu K."/>
        </authorList>
    </citation>
    <scope>NUCLEOTIDE SEQUENCE [LARGE SCALE GENOMIC DNA]</scope>
    <source>
        <strain evidence="4">cv. UVA1</strain>
    </source>
</reference>
<accession>A0A5A7Q5Z2</accession>
<keyword evidence="4" id="KW-1185">Reference proteome</keyword>
<dbReference type="Pfam" id="PF03476">
    <property type="entry name" value="MOSC_N"/>
    <property type="match status" value="1"/>
</dbReference>